<dbReference type="HOGENOM" id="CLU_2925554_0_0_1"/>
<dbReference type="EMBL" id="CAEY01000549">
    <property type="status" value="NOT_ANNOTATED_CDS"/>
    <property type="molecule type" value="Genomic_DNA"/>
</dbReference>
<keyword evidence="2" id="KW-1185">Reference proteome</keyword>
<proteinExistence type="predicted"/>
<dbReference type="AlphaFoldDB" id="T1KU63"/>
<reference evidence="2" key="1">
    <citation type="submission" date="2011-08" db="EMBL/GenBank/DDBJ databases">
        <authorList>
            <person name="Rombauts S."/>
        </authorList>
    </citation>
    <scope>NUCLEOTIDE SEQUENCE</scope>
    <source>
        <strain evidence="2">London</strain>
    </source>
</reference>
<reference evidence="1" key="2">
    <citation type="submission" date="2015-06" db="UniProtKB">
        <authorList>
            <consortium name="EnsemblMetazoa"/>
        </authorList>
    </citation>
    <scope>IDENTIFICATION</scope>
</reference>
<organism evidence="1 2">
    <name type="scientific">Tetranychus urticae</name>
    <name type="common">Two-spotted spider mite</name>
    <dbReference type="NCBI Taxonomy" id="32264"/>
    <lineage>
        <taxon>Eukaryota</taxon>
        <taxon>Metazoa</taxon>
        <taxon>Ecdysozoa</taxon>
        <taxon>Arthropoda</taxon>
        <taxon>Chelicerata</taxon>
        <taxon>Arachnida</taxon>
        <taxon>Acari</taxon>
        <taxon>Acariformes</taxon>
        <taxon>Trombidiformes</taxon>
        <taxon>Prostigmata</taxon>
        <taxon>Eleutherengona</taxon>
        <taxon>Raphignathae</taxon>
        <taxon>Tetranychoidea</taxon>
        <taxon>Tetranychidae</taxon>
        <taxon>Tetranychus</taxon>
    </lineage>
</organism>
<protein>
    <submittedName>
        <fullName evidence="1">Uncharacterized protein</fullName>
    </submittedName>
</protein>
<name>T1KU63_TETUR</name>
<evidence type="ECO:0000313" key="1">
    <source>
        <dbReference type="EnsemblMetazoa" id="tetur21g02290.1"/>
    </source>
</evidence>
<dbReference type="EnsemblMetazoa" id="tetur21g02290.1">
    <property type="protein sequence ID" value="tetur21g02290.1"/>
    <property type="gene ID" value="tetur21g02290"/>
</dbReference>
<evidence type="ECO:0000313" key="2">
    <source>
        <dbReference type="Proteomes" id="UP000015104"/>
    </source>
</evidence>
<dbReference type="Proteomes" id="UP000015104">
    <property type="component" value="Unassembled WGS sequence"/>
</dbReference>
<accession>T1KU63</accession>
<sequence length="61" mass="6500">MVKRLKIVSLTRQDKGVYQCLATYSPSPSPSSSSSSLSSANPLTASDYVEIILHATNAKSI</sequence>